<reference evidence="1 2" key="1">
    <citation type="submission" date="2016-01" db="EMBL/GenBank/DDBJ databases">
        <title>The draft genome sequence of Aquimarina sp. RZW4-3-2.</title>
        <authorList>
            <person name="Wang Y."/>
        </authorList>
    </citation>
    <scope>NUCLEOTIDE SEQUENCE [LARGE SCALE GENOMIC DNA]</scope>
    <source>
        <strain evidence="1 2">RZW4-3-2</strain>
    </source>
</reference>
<sequence>MLLTALQVSCQKNEASILIKIAPLSNALHEISGITTLENNKLYAINDSGNDNTLFCLNQDGKILKEIKIPDSKNIDWEDLTYDHNDNIYIGDFGNNQNTRKDLVIYKVSGILSNTISVSKIEFIFEDQKRFPPKKSNLNFDVEAFIHLNGSLYLFTKNRVKKSPITTKLYKISAKPGKYMAKLIGEYDTCKDPSDCLITAAAVNRSGNKIALLAHNKIFLLQNFKGDSLFNGSVKKIKLHHYSQKEGISFKNDSTLYITDEKMKHKKATLYQYTLD</sequence>
<dbReference type="SUPFAM" id="SSF101898">
    <property type="entry name" value="NHL repeat"/>
    <property type="match status" value="1"/>
</dbReference>
<dbReference type="Gene3D" id="2.120.10.30">
    <property type="entry name" value="TolB, C-terminal domain"/>
    <property type="match status" value="1"/>
</dbReference>
<organism evidence="1 2">
    <name type="scientific">Aquimarina aggregata</name>
    <dbReference type="NCBI Taxonomy" id="1642818"/>
    <lineage>
        <taxon>Bacteria</taxon>
        <taxon>Pseudomonadati</taxon>
        <taxon>Bacteroidota</taxon>
        <taxon>Flavobacteriia</taxon>
        <taxon>Flavobacteriales</taxon>
        <taxon>Flavobacteriaceae</taxon>
        <taxon>Aquimarina</taxon>
    </lineage>
</organism>
<dbReference type="EMBL" id="LQRT01000004">
    <property type="protein sequence ID" value="KZS41598.1"/>
    <property type="molecule type" value="Genomic_DNA"/>
</dbReference>
<protein>
    <submittedName>
        <fullName evidence="1">Uncharacterized protein</fullName>
    </submittedName>
</protein>
<comment type="caution">
    <text evidence="1">The sequence shown here is derived from an EMBL/GenBank/DDBJ whole genome shotgun (WGS) entry which is preliminary data.</text>
</comment>
<dbReference type="InterPro" id="IPR011042">
    <property type="entry name" value="6-blade_b-propeller_TolB-like"/>
</dbReference>
<accession>A0A162DK17</accession>
<dbReference type="Proteomes" id="UP000076715">
    <property type="component" value="Unassembled WGS sequence"/>
</dbReference>
<keyword evidence="2" id="KW-1185">Reference proteome</keyword>
<proteinExistence type="predicted"/>
<evidence type="ECO:0000313" key="2">
    <source>
        <dbReference type="Proteomes" id="UP000076715"/>
    </source>
</evidence>
<name>A0A162DK17_9FLAO</name>
<dbReference type="AlphaFoldDB" id="A0A162DK17"/>
<evidence type="ECO:0000313" key="1">
    <source>
        <dbReference type="EMBL" id="KZS41598.1"/>
    </source>
</evidence>
<gene>
    <name evidence="1" type="ORF">AWE51_20910</name>
</gene>
<dbReference type="STRING" id="1642818.AWE51_20910"/>